<dbReference type="CDD" id="cd07323">
    <property type="entry name" value="LAM"/>
    <property type="match status" value="1"/>
</dbReference>
<keyword evidence="6" id="KW-1185">Reference proteome</keyword>
<dbReference type="Gene3D" id="1.10.10.10">
    <property type="entry name" value="Winged helix-like DNA-binding domain superfamily/Winged helix DNA-binding domain"/>
    <property type="match status" value="1"/>
</dbReference>
<feature type="compositionally biased region" description="Low complexity" evidence="3">
    <location>
        <begin position="1"/>
        <end position="12"/>
    </location>
</feature>
<evidence type="ECO:0000256" key="2">
    <source>
        <dbReference type="PROSITE-ProRule" id="PRU00332"/>
    </source>
</evidence>
<dbReference type="PANTHER" id="PTHR22792:SF132">
    <property type="entry name" value="LA-RELATED PROTEIN 1"/>
    <property type="match status" value="1"/>
</dbReference>
<organism evidence="5 6">
    <name type="scientific">Phascolomyces articulosus</name>
    <dbReference type="NCBI Taxonomy" id="60185"/>
    <lineage>
        <taxon>Eukaryota</taxon>
        <taxon>Fungi</taxon>
        <taxon>Fungi incertae sedis</taxon>
        <taxon>Mucoromycota</taxon>
        <taxon>Mucoromycotina</taxon>
        <taxon>Mucoromycetes</taxon>
        <taxon>Mucorales</taxon>
        <taxon>Lichtheimiaceae</taxon>
        <taxon>Phascolomyces</taxon>
    </lineage>
</organism>
<feature type="compositionally biased region" description="Polar residues" evidence="3">
    <location>
        <begin position="896"/>
        <end position="911"/>
    </location>
</feature>
<accession>A0AAD5JX19</accession>
<feature type="compositionally biased region" description="Polar residues" evidence="3">
    <location>
        <begin position="134"/>
        <end position="143"/>
    </location>
</feature>
<evidence type="ECO:0000256" key="1">
    <source>
        <dbReference type="ARBA" id="ARBA00022884"/>
    </source>
</evidence>
<dbReference type="InterPro" id="IPR006607">
    <property type="entry name" value="DM15"/>
</dbReference>
<protein>
    <recommendedName>
        <fullName evidence="4">HTH La-type RNA-binding domain-containing protein</fullName>
    </recommendedName>
</protein>
<dbReference type="GO" id="GO:0000339">
    <property type="term" value="F:RNA cap binding"/>
    <property type="evidence" value="ECO:0007669"/>
    <property type="project" value="InterPro"/>
</dbReference>
<dbReference type="Pfam" id="PF21071">
    <property type="entry name" value="LARP1_HEAT"/>
    <property type="match status" value="1"/>
</dbReference>
<dbReference type="GO" id="GO:0045727">
    <property type="term" value="P:positive regulation of translation"/>
    <property type="evidence" value="ECO:0007669"/>
    <property type="project" value="TreeGrafter"/>
</dbReference>
<dbReference type="SMART" id="SM00684">
    <property type="entry name" value="DM15"/>
    <property type="match status" value="3"/>
</dbReference>
<dbReference type="InterPro" id="IPR045180">
    <property type="entry name" value="La_dom_prot"/>
</dbReference>
<dbReference type="SMART" id="SM00715">
    <property type="entry name" value="LA"/>
    <property type="match status" value="1"/>
</dbReference>
<dbReference type="SUPFAM" id="SSF46785">
    <property type="entry name" value="Winged helix' DNA-binding domain"/>
    <property type="match status" value="1"/>
</dbReference>
<feature type="compositionally biased region" description="Polar residues" evidence="3">
    <location>
        <begin position="80"/>
        <end position="92"/>
    </location>
</feature>
<dbReference type="InterPro" id="IPR006630">
    <property type="entry name" value="La_HTH"/>
</dbReference>
<reference evidence="5" key="2">
    <citation type="submission" date="2023-02" db="EMBL/GenBank/DDBJ databases">
        <authorList>
            <consortium name="DOE Joint Genome Institute"/>
            <person name="Mondo S.J."/>
            <person name="Chang Y."/>
            <person name="Wang Y."/>
            <person name="Ahrendt S."/>
            <person name="Andreopoulos W."/>
            <person name="Barry K."/>
            <person name="Beard J."/>
            <person name="Benny G.L."/>
            <person name="Blankenship S."/>
            <person name="Bonito G."/>
            <person name="Cuomo C."/>
            <person name="Desiro A."/>
            <person name="Gervers K.A."/>
            <person name="Hundley H."/>
            <person name="Kuo A."/>
            <person name="LaButti K."/>
            <person name="Lang B.F."/>
            <person name="Lipzen A."/>
            <person name="O'Donnell K."/>
            <person name="Pangilinan J."/>
            <person name="Reynolds N."/>
            <person name="Sandor L."/>
            <person name="Smith M.W."/>
            <person name="Tsang A."/>
            <person name="Grigoriev I.V."/>
            <person name="Stajich J.E."/>
            <person name="Spatafora J.W."/>
        </authorList>
    </citation>
    <scope>NUCLEOTIDE SEQUENCE</scope>
    <source>
        <strain evidence="5">RSA 2281</strain>
    </source>
</reference>
<evidence type="ECO:0000313" key="5">
    <source>
        <dbReference type="EMBL" id="KAI9244827.1"/>
    </source>
</evidence>
<feature type="region of interest" description="Disordered" evidence="3">
    <location>
        <begin position="874"/>
        <end position="911"/>
    </location>
</feature>
<dbReference type="AlphaFoldDB" id="A0AAD5JX19"/>
<feature type="compositionally biased region" description="Basic and acidic residues" evidence="3">
    <location>
        <begin position="104"/>
        <end position="116"/>
    </location>
</feature>
<gene>
    <name evidence="5" type="ORF">BDA99DRAFT_293410</name>
</gene>
<dbReference type="PROSITE" id="PS50961">
    <property type="entry name" value="HTH_LA"/>
    <property type="match status" value="1"/>
</dbReference>
<name>A0AAD5JX19_9FUNG</name>
<evidence type="ECO:0000256" key="3">
    <source>
        <dbReference type="SAM" id="MobiDB-lite"/>
    </source>
</evidence>
<dbReference type="Pfam" id="PF05383">
    <property type="entry name" value="La"/>
    <property type="match status" value="1"/>
</dbReference>
<dbReference type="Proteomes" id="UP001209540">
    <property type="component" value="Unassembled WGS sequence"/>
</dbReference>
<feature type="compositionally biased region" description="Low complexity" evidence="3">
    <location>
        <begin position="20"/>
        <end position="36"/>
    </location>
</feature>
<dbReference type="InterPro" id="IPR036388">
    <property type="entry name" value="WH-like_DNA-bd_sf"/>
</dbReference>
<dbReference type="EMBL" id="JAIXMP010000056">
    <property type="protein sequence ID" value="KAI9244827.1"/>
    <property type="molecule type" value="Genomic_DNA"/>
</dbReference>
<keyword evidence="1 2" id="KW-0694">RNA-binding</keyword>
<feature type="compositionally biased region" description="Polar residues" evidence="3">
    <location>
        <begin position="477"/>
        <end position="490"/>
    </location>
</feature>
<feature type="compositionally biased region" description="Basic and acidic residues" evidence="3">
    <location>
        <begin position="874"/>
        <end position="888"/>
    </location>
</feature>
<evidence type="ECO:0000313" key="6">
    <source>
        <dbReference type="Proteomes" id="UP001209540"/>
    </source>
</evidence>
<feature type="region of interest" description="Disordered" evidence="3">
    <location>
        <begin position="423"/>
        <end position="494"/>
    </location>
</feature>
<evidence type="ECO:0000259" key="4">
    <source>
        <dbReference type="PROSITE" id="PS50961"/>
    </source>
</evidence>
<dbReference type="FunFam" id="1.10.10.10:FF:000131">
    <property type="entry name" value="la-related protein 1B isoform X2"/>
    <property type="match status" value="1"/>
</dbReference>
<dbReference type="GO" id="GO:0005829">
    <property type="term" value="C:cytosol"/>
    <property type="evidence" value="ECO:0007669"/>
    <property type="project" value="TreeGrafter"/>
</dbReference>
<reference evidence="5" key="1">
    <citation type="journal article" date="2022" name="IScience">
        <title>Evolution of zygomycete secretomes and the origins of terrestrial fungal ecologies.</title>
        <authorList>
            <person name="Chang Y."/>
            <person name="Wang Y."/>
            <person name="Mondo S."/>
            <person name="Ahrendt S."/>
            <person name="Andreopoulos W."/>
            <person name="Barry K."/>
            <person name="Beard J."/>
            <person name="Benny G.L."/>
            <person name="Blankenship S."/>
            <person name="Bonito G."/>
            <person name="Cuomo C."/>
            <person name="Desiro A."/>
            <person name="Gervers K.A."/>
            <person name="Hundley H."/>
            <person name="Kuo A."/>
            <person name="LaButti K."/>
            <person name="Lang B.F."/>
            <person name="Lipzen A."/>
            <person name="O'Donnell K."/>
            <person name="Pangilinan J."/>
            <person name="Reynolds N."/>
            <person name="Sandor L."/>
            <person name="Smith M.E."/>
            <person name="Tsang A."/>
            <person name="Grigoriev I.V."/>
            <person name="Stajich J.E."/>
            <person name="Spatafora J.W."/>
        </authorList>
    </citation>
    <scope>NUCLEOTIDE SEQUENCE</scope>
    <source>
        <strain evidence="5">RSA 2281</strain>
    </source>
</reference>
<dbReference type="GO" id="GO:0048255">
    <property type="term" value="P:mRNA stabilization"/>
    <property type="evidence" value="ECO:0007669"/>
    <property type="project" value="InterPro"/>
</dbReference>
<feature type="region of interest" description="Disordered" evidence="3">
    <location>
        <begin position="1"/>
        <end position="313"/>
    </location>
</feature>
<dbReference type="GO" id="GO:0010494">
    <property type="term" value="C:cytoplasmic stress granule"/>
    <property type="evidence" value="ECO:0007669"/>
    <property type="project" value="TreeGrafter"/>
</dbReference>
<sequence length="911" mass="101018">MVNATSAASTSAENVEKEQQQQQQQQQTQQEQPPTTGETKSTENNTANDNNDNKTEVTTEKQTVAAPAPAVNVWQVRKSAATNGTDSTTEQKASASSAWPAPKEALDKPVEEESKNKFTAPKGKGRGQWKPYTPTITHSTPTPNGRARSSRGRAHSDRRDVRKPRRGSHPPRQFVKTESNKSNEENATQGKTAAATTTGTTATSSTTATTTVTATPATATTNTENGTTKATTTTSSSSTAAPSTATPATTSTTEKPSSSTTTASTTETAPQQQRHTSSRAPPTNGSSSYHHGRGGGYRGRGRGRGRGGFHGSRRFDYMNASRLRPYYINIDAETLKFYIIQQIDYYFSVDNLCSDLFLRSQMDVEGYVPVQLIANFNRVKALTTDIHLINEALSESANVEVKGDKVRRREGWQTWILPAAAASAKEPKTAADAVKQNMPANPPHPTLASLARPTGAAPTVQSPSAAINGERRKSHHQQSSTTGKEANGANQDDDDLFEFEDEDWVDGSRPNTVQKYYLSDDDSEFDDDDDLDESTVARIMIVTQRKRNDKSHASFDRSKMNDDILDMINEGLYQYESGLGSHEQGNSNRKVGTMDPEQFAQLSASAKQRETSLGDLIAKSTKPIKTAKKAPRFYPVRPESLPSSAFFGTTPQSAAAAAAVGAVPGGKKDQDHGHVGWVLSEEAYHYNPNDLLSTSYGKSPAMNDLSASLEMAHSFPHFEHPSHELLRENGFVQHKYYKYHAKALRERKRLGVGQSQEMNTLFRFWSHFLRDHFNKRMYNEFKKFAVEDANQNYRYGLECLFRFYSYGLEKRYRKEIFADFQELTLSDYDNGHLYGLEKFWAYTFYRKDKNKRDLKVNDRLNELLSKYKSVKDFRNAEAPQKEGDESYKVPHHGKQQRGSVSGPSGSASHAA</sequence>
<dbReference type="PANTHER" id="PTHR22792">
    <property type="entry name" value="LUPUS LA PROTEIN-RELATED"/>
    <property type="match status" value="1"/>
</dbReference>
<feature type="compositionally biased region" description="Polar residues" evidence="3">
    <location>
        <begin position="271"/>
        <end position="284"/>
    </location>
</feature>
<dbReference type="InterPro" id="IPR036390">
    <property type="entry name" value="WH_DNA-bd_sf"/>
</dbReference>
<feature type="domain" description="HTH La-type RNA-binding" evidence="4">
    <location>
        <begin position="329"/>
        <end position="418"/>
    </location>
</feature>
<proteinExistence type="predicted"/>
<comment type="caution">
    <text evidence="5">The sequence shown here is derived from an EMBL/GenBank/DDBJ whole genome shotgun (WGS) entry which is preliminary data.</text>
</comment>
<feature type="compositionally biased region" description="Low complexity" evidence="3">
    <location>
        <begin position="186"/>
        <end position="270"/>
    </location>
</feature>